<dbReference type="SUPFAM" id="SSF69572">
    <property type="entry name" value="Activating enzymes of the ubiquitin-like proteins"/>
    <property type="match status" value="1"/>
</dbReference>
<accession>A0ABY4RG30</accession>
<evidence type="ECO:0000313" key="1">
    <source>
        <dbReference type="EMBL" id="UQZ81035.1"/>
    </source>
</evidence>
<dbReference type="Proteomes" id="UP001057134">
    <property type="component" value="Chromosome"/>
</dbReference>
<dbReference type="NCBIfam" id="TIGR03693">
    <property type="entry name" value="ocin_ThiF_like"/>
    <property type="match status" value="1"/>
</dbReference>
<protein>
    <recommendedName>
        <fullName evidence="3">Thiazole-containing bacteriocin maturation protein</fullName>
    </recommendedName>
</protein>
<evidence type="ECO:0008006" key="3">
    <source>
        <dbReference type="Google" id="ProtNLM"/>
    </source>
</evidence>
<name>A0ABY4RG30_9BACL</name>
<sequence>MSKLTPTARLQVKADSFYLPIVHEGVYFRNNVGTFQMKGEMIDRWLEKLIPMFNGEHTLAELTDGLSGSYRERVYEIAEVLREKGFARDVSQDRPHVLSEQTVRRYAGQIAFLNSFGDSGAYRFQCYRQAKVLAVGSGQIFSALVSSLLESGLPRFRILITDSLPTDRRRLTALAEHARLTDPEVEIEEVVLPNKGADGWREAVRTFQTVLYVSEQGDSEELRLLHKACQAERKTLLPAVRLHQAGIAGPIVQPESAVCWESAWRRIHESEVFKDDPERFAFSSTAGALLSNAIVFELFKTVSGAAEPELRNSLYLLDLETLEGSSHPVLPHPLVDGKVDAAVNWVDDVDLRLEERPAGGAVNGLFPYFSKLTSDRTGIFHSWEEGELGQLPLSQCRVQAADPLSEGPAGLLPDIVCSGLTHGEARREAGLAGLEAYVSRLAGALVNTEQFIGVGIGETAAEGMVRGLQACLTKHLEARLTDRKPSVVRVRLDQIDDEPCRFYLHALTTMRGTPIIGLGEEVFGFPVVWAGTEDGWFAATGLSVTTALRRALQASLMRAQNASIYRAPQALEVKSVLLDSGAPLELPVPAEEPKSKLDGVRNALQKLKKSGREVFVIDLAAEPFLHEGPAAVFGVLLGEGEAG</sequence>
<dbReference type="InterPro" id="IPR035985">
    <property type="entry name" value="Ubiquitin-activating_enz"/>
</dbReference>
<reference evidence="1" key="2">
    <citation type="journal article" date="2021" name="J Anim Sci Technol">
        <title>Complete genome sequence of Paenibacillus konkukensis sp. nov. SK3146 as a potential probiotic strain.</title>
        <authorList>
            <person name="Jung H.I."/>
            <person name="Park S."/>
            <person name="Niu K.M."/>
            <person name="Lee S.W."/>
            <person name="Kothari D."/>
            <person name="Yi K.J."/>
            <person name="Kim S.K."/>
        </authorList>
    </citation>
    <scope>NUCLEOTIDE SEQUENCE</scope>
    <source>
        <strain evidence="1">SK3146</strain>
    </source>
</reference>
<dbReference type="RefSeq" id="WP_249863302.1">
    <property type="nucleotide sequence ID" value="NZ_CP027059.1"/>
</dbReference>
<dbReference type="InterPro" id="IPR022368">
    <property type="entry name" value="Thiazole_bacteriocin_mat_put"/>
</dbReference>
<gene>
    <name evidence="1" type="ORF">SK3146_00191</name>
</gene>
<proteinExistence type="predicted"/>
<organism evidence="1 2">
    <name type="scientific">Paenibacillus konkukensis</name>
    <dbReference type="NCBI Taxonomy" id="2020716"/>
    <lineage>
        <taxon>Bacteria</taxon>
        <taxon>Bacillati</taxon>
        <taxon>Bacillota</taxon>
        <taxon>Bacilli</taxon>
        <taxon>Bacillales</taxon>
        <taxon>Paenibacillaceae</taxon>
        <taxon>Paenibacillus</taxon>
    </lineage>
</organism>
<reference evidence="1" key="1">
    <citation type="submission" date="2018-02" db="EMBL/GenBank/DDBJ databases">
        <authorList>
            <person name="Kim S.-K."/>
            <person name="Jung H.-I."/>
            <person name="Lee S.-W."/>
        </authorList>
    </citation>
    <scope>NUCLEOTIDE SEQUENCE</scope>
    <source>
        <strain evidence="1">SK3146</strain>
    </source>
</reference>
<dbReference type="EMBL" id="CP027059">
    <property type="protein sequence ID" value="UQZ81035.1"/>
    <property type="molecule type" value="Genomic_DNA"/>
</dbReference>
<evidence type="ECO:0000313" key="2">
    <source>
        <dbReference type="Proteomes" id="UP001057134"/>
    </source>
</evidence>
<dbReference type="Gene3D" id="3.40.50.720">
    <property type="entry name" value="NAD(P)-binding Rossmann-like Domain"/>
    <property type="match status" value="1"/>
</dbReference>
<keyword evidence="2" id="KW-1185">Reference proteome</keyword>